<name>A0A5N1JMT4_9BACT</name>
<protein>
    <submittedName>
        <fullName evidence="1">Uncharacterized protein</fullName>
    </submittedName>
</protein>
<dbReference type="RefSeq" id="WP_138990289.1">
    <property type="nucleotide sequence ID" value="NZ_VTWS01000001.1"/>
</dbReference>
<accession>A0A5N1JMT4</accession>
<proteinExistence type="predicted"/>
<comment type="caution">
    <text evidence="1">The sequence shown here is derived from an EMBL/GenBank/DDBJ whole genome shotgun (WGS) entry which is preliminary data.</text>
</comment>
<gene>
    <name evidence="1" type="ORF">F0P93_03860</name>
</gene>
<evidence type="ECO:0000313" key="1">
    <source>
        <dbReference type="EMBL" id="KAA9356886.1"/>
    </source>
</evidence>
<organism evidence="1 2">
    <name type="scientific">Larkinella humicola</name>
    <dbReference type="NCBI Taxonomy" id="2607654"/>
    <lineage>
        <taxon>Bacteria</taxon>
        <taxon>Pseudomonadati</taxon>
        <taxon>Bacteroidota</taxon>
        <taxon>Cytophagia</taxon>
        <taxon>Cytophagales</taxon>
        <taxon>Spirosomataceae</taxon>
        <taxon>Larkinella</taxon>
    </lineage>
</organism>
<sequence>MYQQLYVYAGPTRKAFSYVSDVEAIDKFPEDCYVGSVWTIQQPDQALPGRFVVVDIPIIWQTKRSNQDRVPRIEIFLAPIQDQWLYGPPEFPFLRAA</sequence>
<dbReference type="Proteomes" id="UP000326344">
    <property type="component" value="Unassembled WGS sequence"/>
</dbReference>
<reference evidence="1 2" key="1">
    <citation type="submission" date="2019-09" db="EMBL/GenBank/DDBJ databases">
        <title>Genome Sequence of Larkinella sp MA1.</title>
        <authorList>
            <person name="Srinivasan S."/>
        </authorList>
    </citation>
    <scope>NUCLEOTIDE SEQUENCE [LARGE SCALE GENOMIC DNA]</scope>
    <source>
        <strain evidence="1 2">MA1</strain>
    </source>
</reference>
<dbReference type="AlphaFoldDB" id="A0A5N1JMT4"/>
<dbReference type="EMBL" id="VTWS01000001">
    <property type="protein sequence ID" value="KAA9356886.1"/>
    <property type="molecule type" value="Genomic_DNA"/>
</dbReference>
<keyword evidence="2" id="KW-1185">Reference proteome</keyword>
<evidence type="ECO:0000313" key="2">
    <source>
        <dbReference type="Proteomes" id="UP000326344"/>
    </source>
</evidence>